<gene>
    <name evidence="3" type="ORF">AVT10_13825</name>
</gene>
<dbReference type="EMBL" id="LQQO01000011">
    <property type="protein sequence ID" value="KZE15908.1"/>
    <property type="molecule type" value="Genomic_DNA"/>
</dbReference>
<evidence type="ECO:0000259" key="2">
    <source>
        <dbReference type="Pfam" id="PF07969"/>
    </source>
</evidence>
<sequence length="531" mass="56904">MKRLPLIALFAALAGPAVAAAPRVDIVIRGGTIYNGANAEPITGDVEIAGDRIVYVGPTRRTQAAQIIDAKGQIVAPGFIDAHTHPDSYIRSTDAKERLNLPWLAQGVSTIVIGVDGYGTPDVAEDARKLMAGGIGTNVAPFVGFGSVRGRVLGQDDRAPTPAQLTQEKALVAKAMCEGAYGFSTGLFYAPQSFAKTDEVVAIAREAAIRGGMYDTHQRDESNYSIGLINSTKEVIEIGRQANMPVHIAHLKALGVDVHGKAPELIATIEAARKAGQNVTADQYPWLASGSSVDASLVPRWANDGGYPRLIQRFDDPATLAKIKVEMAENLRRRGGADSLLLTSAGMPWTGKTLAQMATAWKLDPIDAAIKILRVADATGKEPAGVSVASFNMIDADADLIMRQPWVVTSSDGSNGHPRQYATFPRKYQVYVRERKVITMRDFIHRSTGATADMYRMDHRGYLKPGYYADVVVFDPVNYAPRATYVNPRVPSAGVKALFVNGKLALKDGATTGAAPGRALLRPTPKNCPTT</sequence>
<evidence type="ECO:0000313" key="3">
    <source>
        <dbReference type="EMBL" id="KZE15908.1"/>
    </source>
</evidence>
<organism evidence="3 4">
    <name type="scientific">Sphingomonas hankookensis</name>
    <dbReference type="NCBI Taxonomy" id="563996"/>
    <lineage>
        <taxon>Bacteria</taxon>
        <taxon>Pseudomonadati</taxon>
        <taxon>Pseudomonadota</taxon>
        <taxon>Alphaproteobacteria</taxon>
        <taxon>Sphingomonadales</taxon>
        <taxon>Sphingomonadaceae</taxon>
        <taxon>Sphingomonas</taxon>
    </lineage>
</organism>
<dbReference type="InterPro" id="IPR032466">
    <property type="entry name" value="Metal_Hydrolase"/>
</dbReference>
<dbReference type="InterPro" id="IPR013108">
    <property type="entry name" value="Amidohydro_3"/>
</dbReference>
<feature type="signal peptide" evidence="1">
    <location>
        <begin position="1"/>
        <end position="19"/>
    </location>
</feature>
<dbReference type="RefSeq" id="WP_066689721.1">
    <property type="nucleotide sequence ID" value="NZ_CP117025.1"/>
</dbReference>
<dbReference type="Pfam" id="PF07969">
    <property type="entry name" value="Amidohydro_3"/>
    <property type="match status" value="1"/>
</dbReference>
<name>A0ABR5YD20_9SPHN</name>
<dbReference type="Gene3D" id="3.20.20.140">
    <property type="entry name" value="Metal-dependent hydrolases"/>
    <property type="match status" value="2"/>
</dbReference>
<dbReference type="SUPFAM" id="SSF51556">
    <property type="entry name" value="Metallo-dependent hydrolases"/>
    <property type="match status" value="1"/>
</dbReference>
<feature type="chain" id="PRO_5046578373" evidence="1">
    <location>
        <begin position="20"/>
        <end position="531"/>
    </location>
</feature>
<protein>
    <submittedName>
        <fullName evidence="3">Amidohydrolase</fullName>
    </submittedName>
</protein>
<keyword evidence="1" id="KW-0732">Signal</keyword>
<dbReference type="PANTHER" id="PTHR11647:SF1">
    <property type="entry name" value="COLLAPSIN RESPONSE MEDIATOR PROTEIN"/>
    <property type="match status" value="1"/>
</dbReference>
<reference evidence="4" key="1">
    <citation type="submission" date="2016-01" db="EMBL/GenBank/DDBJ databases">
        <title>Draft genome of Chromobacterium sp. F49.</title>
        <authorList>
            <person name="Hong K.W."/>
        </authorList>
    </citation>
    <scope>NUCLEOTIDE SEQUENCE [LARGE SCALE GENOMIC DNA]</scope>
    <source>
        <strain evidence="4">CN3</strain>
    </source>
</reference>
<dbReference type="PANTHER" id="PTHR11647">
    <property type="entry name" value="HYDRANTOINASE/DIHYDROPYRIMIDINASE FAMILY MEMBER"/>
    <property type="match status" value="1"/>
</dbReference>
<comment type="caution">
    <text evidence="3">The sequence shown here is derived from an EMBL/GenBank/DDBJ whole genome shotgun (WGS) entry which is preliminary data.</text>
</comment>
<keyword evidence="4" id="KW-1185">Reference proteome</keyword>
<dbReference type="SUPFAM" id="SSF51338">
    <property type="entry name" value="Composite domain of metallo-dependent hydrolases"/>
    <property type="match status" value="1"/>
</dbReference>
<dbReference type="InterPro" id="IPR050378">
    <property type="entry name" value="Metallo-dep_Hydrolases_sf"/>
</dbReference>
<dbReference type="Gene3D" id="2.30.40.10">
    <property type="entry name" value="Urease, subunit C, domain 1"/>
    <property type="match status" value="1"/>
</dbReference>
<feature type="domain" description="Amidohydrolase 3" evidence="2">
    <location>
        <begin position="66"/>
        <end position="503"/>
    </location>
</feature>
<accession>A0ABR5YD20</accession>
<evidence type="ECO:0000256" key="1">
    <source>
        <dbReference type="SAM" id="SignalP"/>
    </source>
</evidence>
<evidence type="ECO:0000313" key="4">
    <source>
        <dbReference type="Proteomes" id="UP000076609"/>
    </source>
</evidence>
<proteinExistence type="predicted"/>
<dbReference type="InterPro" id="IPR011059">
    <property type="entry name" value="Metal-dep_hydrolase_composite"/>
</dbReference>
<dbReference type="Proteomes" id="UP000076609">
    <property type="component" value="Unassembled WGS sequence"/>
</dbReference>